<dbReference type="AlphaFoldDB" id="A0ABD1Z2S6"/>
<evidence type="ECO:0000313" key="2">
    <source>
        <dbReference type="EMBL" id="KAL2635887.1"/>
    </source>
</evidence>
<evidence type="ECO:0000256" key="1">
    <source>
        <dbReference type="SAM" id="MobiDB-lite"/>
    </source>
</evidence>
<dbReference type="Proteomes" id="UP001605036">
    <property type="component" value="Unassembled WGS sequence"/>
</dbReference>
<feature type="compositionally biased region" description="Basic and acidic residues" evidence="1">
    <location>
        <begin position="30"/>
        <end position="39"/>
    </location>
</feature>
<comment type="caution">
    <text evidence="2">The sequence shown here is derived from an EMBL/GenBank/DDBJ whole genome shotgun (WGS) entry which is preliminary data.</text>
</comment>
<feature type="compositionally biased region" description="Acidic residues" evidence="1">
    <location>
        <begin position="18"/>
        <end position="28"/>
    </location>
</feature>
<reference evidence="2 3" key="1">
    <citation type="submission" date="2024-09" db="EMBL/GenBank/DDBJ databases">
        <title>Chromosome-scale assembly of Riccia fluitans.</title>
        <authorList>
            <person name="Paukszto L."/>
            <person name="Sawicki J."/>
            <person name="Karawczyk K."/>
            <person name="Piernik-Szablinska J."/>
            <person name="Szczecinska M."/>
            <person name="Mazdziarz M."/>
        </authorList>
    </citation>
    <scope>NUCLEOTIDE SEQUENCE [LARGE SCALE GENOMIC DNA]</scope>
    <source>
        <strain evidence="2">Rf_01</strain>
        <tissue evidence="2">Aerial parts of the thallus</tissue>
    </source>
</reference>
<feature type="region of interest" description="Disordered" evidence="1">
    <location>
        <begin position="18"/>
        <end position="44"/>
    </location>
</feature>
<accession>A0ABD1Z2S6</accession>
<name>A0ABD1Z2S6_9MARC</name>
<dbReference type="EMBL" id="JBHFFA010000003">
    <property type="protein sequence ID" value="KAL2635887.1"/>
    <property type="molecule type" value="Genomic_DNA"/>
</dbReference>
<organism evidence="2 3">
    <name type="scientific">Riccia fluitans</name>
    <dbReference type="NCBI Taxonomy" id="41844"/>
    <lineage>
        <taxon>Eukaryota</taxon>
        <taxon>Viridiplantae</taxon>
        <taxon>Streptophyta</taxon>
        <taxon>Embryophyta</taxon>
        <taxon>Marchantiophyta</taxon>
        <taxon>Marchantiopsida</taxon>
        <taxon>Marchantiidae</taxon>
        <taxon>Marchantiales</taxon>
        <taxon>Ricciaceae</taxon>
        <taxon>Riccia</taxon>
    </lineage>
</organism>
<protein>
    <submittedName>
        <fullName evidence="2">Uncharacterized protein</fullName>
    </submittedName>
</protein>
<evidence type="ECO:0000313" key="3">
    <source>
        <dbReference type="Proteomes" id="UP001605036"/>
    </source>
</evidence>
<proteinExistence type="predicted"/>
<keyword evidence="3" id="KW-1185">Reference proteome</keyword>
<sequence length="85" mass="9530">MSDIVVLRSADNEDEYVDVEEVSNENEEGPVAKEVDRDAGIGYGVNEEPDHYIPDWGDSKEDRMMILRMSTMVIVGVTRALVLTL</sequence>
<gene>
    <name evidence="2" type="ORF">R1flu_007366</name>
</gene>